<dbReference type="Gene3D" id="1.10.443.10">
    <property type="entry name" value="Intergrase catalytic core"/>
    <property type="match status" value="1"/>
</dbReference>
<dbReference type="CDD" id="cd00796">
    <property type="entry name" value="INT_Rci_Hp1_C"/>
    <property type="match status" value="1"/>
</dbReference>
<dbReference type="GO" id="GO:0015074">
    <property type="term" value="P:DNA integration"/>
    <property type="evidence" value="ECO:0007669"/>
    <property type="project" value="UniProtKB-KW"/>
</dbReference>
<evidence type="ECO:0000259" key="3">
    <source>
        <dbReference type="PROSITE" id="PS51898"/>
    </source>
</evidence>
<evidence type="ECO:0000256" key="1">
    <source>
        <dbReference type="ARBA" id="ARBA00022908"/>
    </source>
</evidence>
<gene>
    <name evidence="4" type="ORF">FPZ24_08300</name>
</gene>
<dbReference type="GO" id="GO:0003677">
    <property type="term" value="F:DNA binding"/>
    <property type="evidence" value="ECO:0007669"/>
    <property type="project" value="InterPro"/>
</dbReference>
<organism evidence="4 5">
    <name type="scientific">Sphingomonas panacisoli</name>
    <dbReference type="NCBI Taxonomy" id="1813879"/>
    <lineage>
        <taxon>Bacteria</taxon>
        <taxon>Pseudomonadati</taxon>
        <taxon>Pseudomonadota</taxon>
        <taxon>Alphaproteobacteria</taxon>
        <taxon>Sphingomonadales</taxon>
        <taxon>Sphingomonadaceae</taxon>
        <taxon>Sphingomonas</taxon>
    </lineage>
</organism>
<keyword evidence="2" id="KW-0233">DNA recombination</keyword>
<dbReference type="InterPro" id="IPR050090">
    <property type="entry name" value="Tyrosine_recombinase_XerCD"/>
</dbReference>
<dbReference type="EMBL" id="CP042306">
    <property type="protein sequence ID" value="QDZ07484.1"/>
    <property type="molecule type" value="Genomic_DNA"/>
</dbReference>
<protein>
    <submittedName>
        <fullName evidence="4">Site-specific integrase</fullName>
    </submittedName>
</protein>
<dbReference type="AlphaFoldDB" id="A0A5B8LIQ2"/>
<dbReference type="KEGG" id="spai:FPZ24_08300"/>
<dbReference type="GO" id="GO:0006310">
    <property type="term" value="P:DNA recombination"/>
    <property type="evidence" value="ECO:0007669"/>
    <property type="project" value="UniProtKB-KW"/>
</dbReference>
<dbReference type="Pfam" id="PF00589">
    <property type="entry name" value="Phage_integrase"/>
    <property type="match status" value="1"/>
</dbReference>
<dbReference type="InterPro" id="IPR002104">
    <property type="entry name" value="Integrase_catalytic"/>
</dbReference>
<dbReference type="InterPro" id="IPR011010">
    <property type="entry name" value="DNA_brk_join_enz"/>
</dbReference>
<dbReference type="InterPro" id="IPR013762">
    <property type="entry name" value="Integrase-like_cat_sf"/>
</dbReference>
<feature type="domain" description="Tyr recombinase" evidence="3">
    <location>
        <begin position="156"/>
        <end position="335"/>
    </location>
</feature>
<keyword evidence="5" id="KW-1185">Reference proteome</keyword>
<evidence type="ECO:0000256" key="2">
    <source>
        <dbReference type="ARBA" id="ARBA00023172"/>
    </source>
</evidence>
<name>A0A5B8LIQ2_9SPHN</name>
<evidence type="ECO:0000313" key="5">
    <source>
        <dbReference type="Proteomes" id="UP000315673"/>
    </source>
</evidence>
<dbReference type="SUPFAM" id="SSF56349">
    <property type="entry name" value="DNA breaking-rejoining enzymes"/>
    <property type="match status" value="1"/>
</dbReference>
<accession>A0A5B8LIQ2</accession>
<dbReference type="PANTHER" id="PTHR30349:SF64">
    <property type="entry name" value="PROPHAGE INTEGRASE INTD-RELATED"/>
    <property type="match status" value="1"/>
</dbReference>
<dbReference type="PANTHER" id="PTHR30349">
    <property type="entry name" value="PHAGE INTEGRASE-RELATED"/>
    <property type="match status" value="1"/>
</dbReference>
<keyword evidence="1" id="KW-0229">DNA integration</keyword>
<proteinExistence type="predicted"/>
<dbReference type="Proteomes" id="UP000315673">
    <property type="component" value="Chromosome"/>
</dbReference>
<evidence type="ECO:0000313" key="4">
    <source>
        <dbReference type="EMBL" id="QDZ07484.1"/>
    </source>
</evidence>
<dbReference type="OrthoDB" id="7615137at2"/>
<reference evidence="4 5" key="1">
    <citation type="submission" date="2019-07" db="EMBL/GenBank/DDBJ databases">
        <title>Full genome sequence of Sphingomonas sp. 4R-6-7(HKS19).</title>
        <authorList>
            <person name="Im W.-T."/>
        </authorList>
    </citation>
    <scope>NUCLEOTIDE SEQUENCE [LARGE SCALE GENOMIC DNA]</scope>
    <source>
        <strain evidence="4 5">HKS19</strain>
    </source>
</reference>
<dbReference type="PROSITE" id="PS51898">
    <property type="entry name" value="TYR_RECOMBINASE"/>
    <property type="match status" value="1"/>
</dbReference>
<sequence>MSLYRPAKSNFWHYDFRFKGARYHGSTGCAAKRDAERYQSEIRRKAALGDDTKPNIAIVAACDQWYETKGQFLRSWYTVKYQLVNLAQGLGPQMPVGDLTLAAVDRYIARRRASVSNASVNRETALLRRVVNWCEARGFDTPRLVWKEAKLKEAAPKTRVLSHEEEVRLFQHLPDSLKPLVEFALLSGQRRSEIVTLRWSDVDLVNNRATVWAKGQKPHTFPLTPRLAALIANQPKASPQVFTYECERDAPPRKDRPKRVKGLRYPFSRQGWERKWKKALKDAGIEGYNFHSNRHTSLSRTGKIEAAYVLAGHSDIRTTKRYFHTHEETVREAMIAGESRTIPEPATVVALKPAGNSQK</sequence>